<proteinExistence type="predicted"/>
<dbReference type="GeneID" id="87862920"/>
<dbReference type="AlphaFoldDB" id="A0AAE0MIU9"/>
<evidence type="ECO:0000313" key="1">
    <source>
        <dbReference type="EMBL" id="KAK3334246.1"/>
    </source>
</evidence>
<evidence type="ECO:0000313" key="3">
    <source>
        <dbReference type="Proteomes" id="UP001278500"/>
    </source>
</evidence>
<organism evidence="1 3">
    <name type="scientific">Neurospora tetraspora</name>
    <dbReference type="NCBI Taxonomy" id="94610"/>
    <lineage>
        <taxon>Eukaryota</taxon>
        <taxon>Fungi</taxon>
        <taxon>Dikarya</taxon>
        <taxon>Ascomycota</taxon>
        <taxon>Pezizomycotina</taxon>
        <taxon>Sordariomycetes</taxon>
        <taxon>Sordariomycetidae</taxon>
        <taxon>Sordariales</taxon>
        <taxon>Sordariaceae</taxon>
        <taxon>Neurospora</taxon>
    </lineage>
</organism>
<keyword evidence="3" id="KW-1185">Reference proteome</keyword>
<sequence length="175" mass="20396">MESKANLRPVSKRFRAHVDSRTKRLQKYINEHIPDNAIFCVVFCHELEKVRKRLGQSNPPDDLYRHFIEKFEQFVPPNVEQYIRPGWVAHAFPGVISEVGEDIPPGLWEVPGPLAPLSPEQVKTLRGMLPTDALELEAIKARLDNINELIDSRCWELKEGFGKDKFNNRCREFFW</sequence>
<dbReference type="EMBL" id="JAUEPP010000007">
    <property type="protein sequence ID" value="KAK3339606.1"/>
    <property type="molecule type" value="Genomic_DNA"/>
</dbReference>
<accession>A0AAE0MIU9</accession>
<evidence type="ECO:0000313" key="2">
    <source>
        <dbReference type="EMBL" id="KAK3339606.1"/>
    </source>
</evidence>
<protein>
    <submittedName>
        <fullName evidence="1">Uncharacterized protein</fullName>
    </submittedName>
</protein>
<dbReference type="RefSeq" id="XP_062678966.1">
    <property type="nucleotide sequence ID" value="XM_062825766.1"/>
</dbReference>
<dbReference type="EMBL" id="JAUEPP010000019">
    <property type="protein sequence ID" value="KAK3334246.1"/>
    <property type="molecule type" value="Genomic_DNA"/>
</dbReference>
<name>A0AAE0MIU9_9PEZI</name>
<reference evidence="1" key="2">
    <citation type="submission" date="2023-06" db="EMBL/GenBank/DDBJ databases">
        <authorList>
            <consortium name="Lawrence Berkeley National Laboratory"/>
            <person name="Haridas S."/>
            <person name="Hensen N."/>
            <person name="Bonometti L."/>
            <person name="Westerberg I."/>
            <person name="Brannstrom I.O."/>
            <person name="Guillou S."/>
            <person name="Cros-Aarteil S."/>
            <person name="Calhoun S."/>
            <person name="Kuo A."/>
            <person name="Mondo S."/>
            <person name="Pangilinan J."/>
            <person name="Riley R."/>
            <person name="Labutti K."/>
            <person name="Andreopoulos B."/>
            <person name="Lipzen A."/>
            <person name="Chen C."/>
            <person name="Yanf M."/>
            <person name="Daum C."/>
            <person name="Ng V."/>
            <person name="Clum A."/>
            <person name="Steindorff A."/>
            <person name="Ohm R."/>
            <person name="Martin F."/>
            <person name="Silar P."/>
            <person name="Natvig D."/>
            <person name="Lalanne C."/>
            <person name="Gautier V."/>
            <person name="Ament-Velasquez S.L."/>
            <person name="Kruys A."/>
            <person name="Hutchinson M.I."/>
            <person name="Powell A.J."/>
            <person name="Barry K."/>
            <person name="Miller A.N."/>
            <person name="Grigoriev I.V."/>
            <person name="Debuchy R."/>
            <person name="Gladieux P."/>
            <person name="Thoren M.H."/>
            <person name="Johannesson H."/>
        </authorList>
    </citation>
    <scope>NUCLEOTIDE SEQUENCE</scope>
    <source>
        <strain evidence="1">CBS 560.94</strain>
    </source>
</reference>
<gene>
    <name evidence="2" type="ORF">B0H65DRAFT_445758</name>
    <name evidence="1" type="ORF">B0H65DRAFT_85278</name>
</gene>
<dbReference type="Proteomes" id="UP001278500">
    <property type="component" value="Unassembled WGS sequence"/>
</dbReference>
<reference evidence="1" key="1">
    <citation type="journal article" date="2023" name="Mol. Phylogenet. Evol.">
        <title>Genome-scale phylogeny and comparative genomics of the fungal order Sordariales.</title>
        <authorList>
            <person name="Hensen N."/>
            <person name="Bonometti L."/>
            <person name="Westerberg I."/>
            <person name="Brannstrom I.O."/>
            <person name="Guillou S."/>
            <person name="Cros-Aarteil S."/>
            <person name="Calhoun S."/>
            <person name="Haridas S."/>
            <person name="Kuo A."/>
            <person name="Mondo S."/>
            <person name="Pangilinan J."/>
            <person name="Riley R."/>
            <person name="LaButti K."/>
            <person name="Andreopoulos B."/>
            <person name="Lipzen A."/>
            <person name="Chen C."/>
            <person name="Yan M."/>
            <person name="Daum C."/>
            <person name="Ng V."/>
            <person name="Clum A."/>
            <person name="Steindorff A."/>
            <person name="Ohm R.A."/>
            <person name="Martin F."/>
            <person name="Silar P."/>
            <person name="Natvig D.O."/>
            <person name="Lalanne C."/>
            <person name="Gautier V."/>
            <person name="Ament-Velasquez S.L."/>
            <person name="Kruys A."/>
            <person name="Hutchinson M.I."/>
            <person name="Powell A.J."/>
            <person name="Barry K."/>
            <person name="Miller A.N."/>
            <person name="Grigoriev I.V."/>
            <person name="Debuchy R."/>
            <person name="Gladieux P."/>
            <person name="Hiltunen Thoren M."/>
            <person name="Johannesson H."/>
        </authorList>
    </citation>
    <scope>NUCLEOTIDE SEQUENCE</scope>
    <source>
        <strain evidence="1">CBS 560.94</strain>
    </source>
</reference>
<comment type="caution">
    <text evidence="1">The sequence shown here is derived from an EMBL/GenBank/DDBJ whole genome shotgun (WGS) entry which is preliminary data.</text>
</comment>